<name>A0ABM9P4D3_9FLAO</name>
<gene>
    <name evidence="1" type="ORF">T190607A01A_40163</name>
</gene>
<sequence length="158" mass="18156">MKIRIYSIIGLISILLATIMMSCSEKDEIIINSKLEGYWKVVYYIENGNKITTEDYPTWPEFNNGEITLNFMHSDVENNRGSISGKTVTNSINGTYTIKENNKISFSVFTTLINEPEWTKLFKINQVENYAMGTQQLLLNYDNTSIVLERISFANKKS</sequence>
<keyword evidence="2" id="KW-1185">Reference proteome</keyword>
<dbReference type="PROSITE" id="PS51257">
    <property type="entry name" value="PROKAR_LIPOPROTEIN"/>
    <property type="match status" value="1"/>
</dbReference>
<reference evidence="1 2" key="1">
    <citation type="submission" date="2024-05" db="EMBL/GenBank/DDBJ databases">
        <authorList>
            <person name="Duchaud E."/>
        </authorList>
    </citation>
    <scope>NUCLEOTIDE SEQUENCE [LARGE SCALE GENOMIC DNA]</scope>
    <source>
        <strain evidence="1">Ena-SAMPLE-TAB-13-05-2024-13:56:06:370-140302</strain>
    </source>
</reference>
<dbReference type="RefSeq" id="WP_348713091.1">
    <property type="nucleotide sequence ID" value="NZ_CAXIXY010000006.1"/>
</dbReference>
<proteinExistence type="predicted"/>
<organism evidence="1 2">
    <name type="scientific">Tenacibaculum platacis</name>
    <dbReference type="NCBI Taxonomy" id="3137852"/>
    <lineage>
        <taxon>Bacteria</taxon>
        <taxon>Pseudomonadati</taxon>
        <taxon>Bacteroidota</taxon>
        <taxon>Flavobacteriia</taxon>
        <taxon>Flavobacteriales</taxon>
        <taxon>Flavobacteriaceae</taxon>
        <taxon>Tenacibaculum</taxon>
    </lineage>
</organism>
<comment type="caution">
    <text evidence="1">The sequence shown here is derived from an EMBL/GenBank/DDBJ whole genome shotgun (WGS) entry which is preliminary data.</text>
</comment>
<evidence type="ECO:0000313" key="2">
    <source>
        <dbReference type="Proteomes" id="UP001497416"/>
    </source>
</evidence>
<dbReference type="Proteomes" id="UP001497416">
    <property type="component" value="Unassembled WGS sequence"/>
</dbReference>
<accession>A0ABM9P4D3</accession>
<evidence type="ECO:0008006" key="3">
    <source>
        <dbReference type="Google" id="ProtNLM"/>
    </source>
</evidence>
<evidence type="ECO:0000313" key="1">
    <source>
        <dbReference type="EMBL" id="CAL2091191.1"/>
    </source>
</evidence>
<protein>
    <recommendedName>
        <fullName evidence="3">Lipocalin-like domain-containing protein</fullName>
    </recommendedName>
</protein>
<dbReference type="EMBL" id="CAXIXY010000006">
    <property type="protein sequence ID" value="CAL2091191.1"/>
    <property type="molecule type" value="Genomic_DNA"/>
</dbReference>